<organism evidence="2 3">
    <name type="scientific">Dryococelus australis</name>
    <dbReference type="NCBI Taxonomy" id="614101"/>
    <lineage>
        <taxon>Eukaryota</taxon>
        <taxon>Metazoa</taxon>
        <taxon>Ecdysozoa</taxon>
        <taxon>Arthropoda</taxon>
        <taxon>Hexapoda</taxon>
        <taxon>Insecta</taxon>
        <taxon>Pterygota</taxon>
        <taxon>Neoptera</taxon>
        <taxon>Polyneoptera</taxon>
        <taxon>Phasmatodea</taxon>
        <taxon>Verophasmatodea</taxon>
        <taxon>Anareolatae</taxon>
        <taxon>Phasmatidae</taxon>
        <taxon>Eurycanthinae</taxon>
        <taxon>Dryococelus</taxon>
    </lineage>
</organism>
<feature type="region of interest" description="Disordered" evidence="1">
    <location>
        <begin position="618"/>
        <end position="644"/>
    </location>
</feature>
<feature type="compositionally biased region" description="Low complexity" evidence="1">
    <location>
        <begin position="235"/>
        <end position="248"/>
    </location>
</feature>
<proteinExistence type="predicted"/>
<evidence type="ECO:0000256" key="1">
    <source>
        <dbReference type="SAM" id="MobiDB-lite"/>
    </source>
</evidence>
<sequence>MGGATAKRARAHSVCLAANQSGNFVLSDMETGCKRGSHIRLRGPESTSPATRSPLGFSTPVLTLADPVPVCRASIPRRRRLQSSSVYQRGSDRFRDQVRSGWRSRYKLLELHNAWCLWAMVLKGPACLPGSAGDIRVTLARATSCNSAIAVTRRALNYHAVFSWCCVYLWDFQRNRPCSAVRIHPSNLGKPEKTKIEMNGKGNRTRDLPDVLNAHEDDVRWGWSIEGMQRWGSGNNSQRRPANQQRNPPRLPRVKSGPRQTHVTGQRRPSLAPPHRDVVDVCRQETRGKHKQVPMMAVPNQLGLVLHGPAELGWQTPHNACAAWEHAAGIPCATECFSRAFPRAASRKTASGAKERSERNTRGEREREREREREITPSTHTCGRPDVAHNPVAWKTHRRMGIGPPNWESQPHRKHAVERICQLRVSRFMSNDTKQRLCKQTCQCRHFNSSSAGMNGAGDTGDPRENPPTNGIVRIWRRAFEEEEEVNPTSSSVQLGHDLSTPRVPGCDVVGPASGGHAKSPASPTVKVFSGLKTCGKGYLGLSHFIPLLESTLAPSLSHPSHHALFWLTEIVWDSSLQLAPASADPCRKLYSDLGSSASLGRIYGAVTKFSGGETGAFREIPPTKSISPPRLPQTKFLPRPRGGLNMADRQPVLTILPLQSRPQDSKAANIARGGGDSTVSLLTSHQGKPHPRPVHSGFSQVRIVAEVAAGRRVFSGISRSPRPFIPALLHSHLASPSAALKTSMSRAAQIPSLIAAAMSASDHICRYL</sequence>
<feature type="region of interest" description="Disordered" evidence="1">
    <location>
        <begin position="665"/>
        <end position="696"/>
    </location>
</feature>
<feature type="compositionally biased region" description="Polar residues" evidence="1">
    <location>
        <begin position="678"/>
        <end position="687"/>
    </location>
</feature>
<feature type="region of interest" description="Disordered" evidence="1">
    <location>
        <begin position="343"/>
        <end position="388"/>
    </location>
</feature>
<evidence type="ECO:0000313" key="2">
    <source>
        <dbReference type="EMBL" id="KAJ8868468.1"/>
    </source>
</evidence>
<feature type="compositionally biased region" description="Basic and acidic residues" evidence="1">
    <location>
        <begin position="353"/>
        <end position="375"/>
    </location>
</feature>
<evidence type="ECO:0000313" key="3">
    <source>
        <dbReference type="Proteomes" id="UP001159363"/>
    </source>
</evidence>
<dbReference type="Proteomes" id="UP001159363">
    <property type="component" value="Chromosome 13"/>
</dbReference>
<keyword evidence="3" id="KW-1185">Reference proteome</keyword>
<dbReference type="EMBL" id="JARBHB010000014">
    <property type="protein sequence ID" value="KAJ8868468.1"/>
    <property type="molecule type" value="Genomic_DNA"/>
</dbReference>
<comment type="caution">
    <text evidence="2">The sequence shown here is derived from an EMBL/GenBank/DDBJ whole genome shotgun (WGS) entry which is preliminary data.</text>
</comment>
<gene>
    <name evidence="2" type="ORF">PR048_029996</name>
</gene>
<feature type="region of interest" description="Disordered" evidence="1">
    <location>
        <begin position="230"/>
        <end position="274"/>
    </location>
</feature>
<protein>
    <submittedName>
        <fullName evidence="2">Uncharacterized protein</fullName>
    </submittedName>
</protein>
<accession>A0ABQ9GAK8</accession>
<reference evidence="2 3" key="1">
    <citation type="submission" date="2023-02" db="EMBL/GenBank/DDBJ databases">
        <title>LHISI_Scaffold_Assembly.</title>
        <authorList>
            <person name="Stuart O.P."/>
            <person name="Cleave R."/>
            <person name="Magrath M.J.L."/>
            <person name="Mikheyev A.S."/>
        </authorList>
    </citation>
    <scope>NUCLEOTIDE SEQUENCE [LARGE SCALE GENOMIC DNA]</scope>
    <source>
        <strain evidence="2">Daus_M_001</strain>
        <tissue evidence="2">Leg muscle</tissue>
    </source>
</reference>
<name>A0ABQ9GAK8_9NEOP</name>